<dbReference type="Pfam" id="PF00520">
    <property type="entry name" value="Ion_trans"/>
    <property type="match status" value="1"/>
</dbReference>
<dbReference type="Pfam" id="PF18139">
    <property type="entry name" value="LSDAT_euk"/>
    <property type="match status" value="1"/>
</dbReference>
<protein>
    <recommendedName>
        <fullName evidence="17">Transient receptor potential cation channel, subfamily M, member 3</fullName>
    </recommendedName>
</protein>
<dbReference type="GO" id="GO:0005261">
    <property type="term" value="F:monoatomic cation channel activity"/>
    <property type="evidence" value="ECO:0007669"/>
    <property type="project" value="TreeGrafter"/>
</dbReference>
<evidence type="ECO:0000256" key="5">
    <source>
        <dbReference type="ARBA" id="ARBA00023065"/>
    </source>
</evidence>
<feature type="domain" description="TRPM SLOG" evidence="13">
    <location>
        <begin position="149"/>
        <end position="418"/>
    </location>
</feature>
<dbReference type="Gene3D" id="1.20.5.1010">
    <property type="entry name" value="TRPM, tetramerisation domain"/>
    <property type="match status" value="1"/>
</dbReference>
<proteinExistence type="predicted"/>
<dbReference type="PANTHER" id="PTHR13800:SF7">
    <property type="entry name" value="TRANSIENT RECEPTOR POTENTIAL CATION CHANNEL SUBFAMILY M MEMBER 3"/>
    <property type="match status" value="1"/>
</dbReference>
<dbReference type="Pfam" id="PF16519">
    <property type="entry name" value="TRPM_tetra"/>
    <property type="match status" value="1"/>
</dbReference>
<dbReference type="InterPro" id="IPR041491">
    <property type="entry name" value="TRPM_SLOG"/>
</dbReference>
<comment type="catalytic activity">
    <reaction evidence="8">
        <text>Mg(2+)(in) = Mg(2+)(out)</text>
        <dbReference type="Rhea" id="RHEA:29827"/>
        <dbReference type="ChEBI" id="CHEBI:18420"/>
    </reaction>
</comment>
<evidence type="ECO:0000313" key="16">
    <source>
        <dbReference type="Proteomes" id="UP000694700"/>
    </source>
</evidence>
<keyword evidence="5" id="KW-0406">Ion transport</keyword>
<reference evidence="15" key="1">
    <citation type="submission" date="2025-08" db="UniProtKB">
        <authorList>
            <consortium name="Ensembl"/>
        </authorList>
    </citation>
    <scope>IDENTIFICATION</scope>
</reference>
<dbReference type="Proteomes" id="UP000694700">
    <property type="component" value="Unplaced"/>
</dbReference>
<evidence type="ECO:0000259" key="11">
    <source>
        <dbReference type="Pfam" id="PF00520"/>
    </source>
</evidence>
<evidence type="ECO:0000256" key="10">
    <source>
        <dbReference type="SAM" id="Phobius"/>
    </source>
</evidence>
<gene>
    <name evidence="15" type="primary">LOC109109473</name>
</gene>
<feature type="domain" description="TRPM tetramerisation" evidence="12">
    <location>
        <begin position="1209"/>
        <end position="1263"/>
    </location>
</feature>
<feature type="transmembrane region" description="Helical" evidence="10">
    <location>
        <begin position="869"/>
        <end position="888"/>
    </location>
</feature>
<evidence type="ECO:0000259" key="12">
    <source>
        <dbReference type="Pfam" id="PF16519"/>
    </source>
</evidence>
<evidence type="ECO:0000313" key="15">
    <source>
        <dbReference type="Ensembl" id="ENSCCRP00015116168.1"/>
    </source>
</evidence>
<dbReference type="InterPro" id="IPR050927">
    <property type="entry name" value="TRPM"/>
</dbReference>
<dbReference type="GO" id="GO:0005886">
    <property type="term" value="C:plasma membrane"/>
    <property type="evidence" value="ECO:0007669"/>
    <property type="project" value="TreeGrafter"/>
</dbReference>
<feature type="transmembrane region" description="Helical" evidence="10">
    <location>
        <begin position="1005"/>
        <end position="1025"/>
    </location>
</feature>
<dbReference type="InterPro" id="IPR037162">
    <property type="entry name" value="TRPM_tetra_sf"/>
</dbReference>
<feature type="domain" description="TRPM-like" evidence="14">
    <location>
        <begin position="473"/>
        <end position="746"/>
    </location>
</feature>
<evidence type="ECO:0000256" key="6">
    <source>
        <dbReference type="ARBA" id="ARBA00023136"/>
    </source>
</evidence>
<keyword evidence="2" id="KW-0813">Transport</keyword>
<feature type="region of interest" description="Disordered" evidence="9">
    <location>
        <begin position="97"/>
        <end position="119"/>
    </location>
</feature>
<dbReference type="PROSITE" id="PS51257">
    <property type="entry name" value="PROKAR_LIPOPROTEIN"/>
    <property type="match status" value="1"/>
</dbReference>
<keyword evidence="4 10" id="KW-1133">Transmembrane helix</keyword>
<feature type="compositionally biased region" description="Gly residues" evidence="9">
    <location>
        <begin position="1585"/>
        <end position="1597"/>
    </location>
</feature>
<feature type="domain" description="Ion transport" evidence="11">
    <location>
        <begin position="879"/>
        <end position="1117"/>
    </location>
</feature>
<dbReference type="GO" id="GO:0030001">
    <property type="term" value="P:metal ion transport"/>
    <property type="evidence" value="ECO:0007669"/>
    <property type="project" value="TreeGrafter"/>
</dbReference>
<feature type="region of interest" description="Disordered" evidence="9">
    <location>
        <begin position="1620"/>
        <end position="1691"/>
    </location>
</feature>
<feature type="transmembrane region" description="Helical" evidence="10">
    <location>
        <begin position="936"/>
        <end position="954"/>
    </location>
</feature>
<keyword evidence="3 10" id="KW-0812">Transmembrane</keyword>
<feature type="compositionally biased region" description="Polar residues" evidence="9">
    <location>
        <begin position="1381"/>
        <end position="1390"/>
    </location>
</feature>
<dbReference type="PANTHER" id="PTHR13800">
    <property type="entry name" value="TRANSIENT RECEPTOR POTENTIAL CATION CHANNEL, SUBFAMILY M, MEMBER 6"/>
    <property type="match status" value="1"/>
</dbReference>
<evidence type="ECO:0008006" key="17">
    <source>
        <dbReference type="Google" id="ProtNLM"/>
    </source>
</evidence>
<feature type="region of interest" description="Disordered" evidence="9">
    <location>
        <begin position="1536"/>
        <end position="1597"/>
    </location>
</feature>
<feature type="compositionally biased region" description="Basic and acidic residues" evidence="9">
    <location>
        <begin position="1560"/>
        <end position="1572"/>
    </location>
</feature>
<evidence type="ECO:0000256" key="2">
    <source>
        <dbReference type="ARBA" id="ARBA00022448"/>
    </source>
</evidence>
<keyword evidence="7" id="KW-0407">Ion channel</keyword>
<evidence type="ECO:0000256" key="1">
    <source>
        <dbReference type="ARBA" id="ARBA00004141"/>
    </source>
</evidence>
<dbReference type="InterPro" id="IPR032415">
    <property type="entry name" value="TRPM_tetra"/>
</dbReference>
<feature type="compositionally biased region" description="Basic and acidic residues" evidence="9">
    <location>
        <begin position="106"/>
        <end position="118"/>
    </location>
</feature>
<evidence type="ECO:0000256" key="7">
    <source>
        <dbReference type="ARBA" id="ARBA00023303"/>
    </source>
</evidence>
<dbReference type="InterPro" id="IPR005821">
    <property type="entry name" value="Ion_trans_dom"/>
</dbReference>
<evidence type="ECO:0000256" key="4">
    <source>
        <dbReference type="ARBA" id="ARBA00022989"/>
    </source>
</evidence>
<feature type="transmembrane region" description="Helical" evidence="10">
    <location>
        <begin position="1083"/>
        <end position="1108"/>
    </location>
</feature>
<dbReference type="Pfam" id="PF25508">
    <property type="entry name" value="TRPM2"/>
    <property type="match status" value="1"/>
</dbReference>
<evidence type="ECO:0000256" key="8">
    <source>
        <dbReference type="ARBA" id="ARBA00034269"/>
    </source>
</evidence>
<dbReference type="Ensembl" id="ENSCCRT00015119839.1">
    <property type="protein sequence ID" value="ENSCCRP00015116168.1"/>
    <property type="gene ID" value="ENSCCRG00015042299.1"/>
</dbReference>
<accession>A0A8C2B9S1</accession>
<feature type="transmembrane region" description="Helical" evidence="10">
    <location>
        <begin position="21"/>
        <end position="45"/>
    </location>
</feature>
<dbReference type="InterPro" id="IPR057366">
    <property type="entry name" value="TRPM-like"/>
</dbReference>
<feature type="transmembrane region" description="Helical" evidence="10">
    <location>
        <begin position="966"/>
        <end position="984"/>
    </location>
</feature>
<feature type="region of interest" description="Disordered" evidence="9">
    <location>
        <begin position="1364"/>
        <end position="1390"/>
    </location>
</feature>
<name>A0A8C2B9S1_CYPCA</name>
<sequence>MIKHYFLVLQCIKKTGQMCTLVICSLGFTGLLSGCMKLTFLPLVISATYTYCVSPQAQKSWIERAFSKRECVHIIVSTKDPHRCCCGRLIGQHIGLPPSISSNQNEKSERVPKNDSLSEKWSISKHTQLSPTDAFGTIEFQGGGHSNKAMYVRVSYDTKPDLLLHLMTKEWQLELPKLLISVHGGLQNFELQPKLKQVFGKGLIKAAMTTGAWIFTGGVNTGVIRHVGDALKDHASKSRGKICTIGIAPWGIVENQEDLVGKDVVRPYQTMSNPLSKLTVLNSLHSHFILADNGTTGKYGAEVKLRRQLEKHISLQKINTREYIRIGQGVPVVALIVEGGPNVISIVLEYLRDTPPVPVVVCDGSGRASDILAFGHKYSEEGGIINESLRDQLLVTIQKTFTYSRTQAQHLFIILMECMKKKELITVFRMGSEGHQDIDLAILTALLKGANASAPDQLSLALAWNRVDIARSQIFIYGQQWPVGSLEQSMLDALVLDRVDFVKLLIENGVSMHRFLTLSRLEELYNTRHGPSNTLFHLVRDVKKVRTHCGNLPPDYRISLIDIGLVMEYLMGGAYRCNYTRKRFRTLYHNLFGPKRDDMPIRRGRQKTTKKREEEVDIDLDDPEINHFPFPFHELMVWAVLMKRQKMALFFWQHGEEAMAKALVACKLCKAMAHEASENDMVDDISQELNQNSREFGQLAVELLDQSYKQDEQMAMKLLTYELKNWSNATCLQLAVAAKHRDFIAHTCSQMLLTDMWMGRLRMRKNSGLKVILGLLLPPSILSLEFKNKDEMSYMPQDQDTYLQEKDVDEPEKQAKEKEEEDMEFTAMLGNVSSEASRKKRVEEVQNRHRLIPVGRKIYEFYNAPIVKFWFHTLAYVAYLMLFNYIVLVKMDLWPSPQEWIVIAYIFTNGIEKMREILMSEPGKLMQKVKVWLQEYWNVTDLMAILIFSIGMVLRLQDPPLMSYGRVIYCVNIIYWYIRLLDIFGVNKYLGPYVMMIGKMMIDMMYFVIIMLVVLMSFGVARQAILNPNEDPSWMLARNIFFMPYWMIYGEVFADQIDPPCGQNITTEEGVIVSLPPCKTGAWIIPAIMACYLLVANILLVNLLIAVFNNTFFEVKSISNQVWKFQRYQLIMTFHERPVLPPPLIIFSHITMVLKHLCCRWRKHDEDERDYGLKLFITEDELKKVHDFEEQCMEEYFREKDDRFNSSNDERIRVTSERVENMAMRLEEVNEREHFMKASLQTVDIRLAQMEEMIGRIAVALERVAGMDRGEVNKARSRTSSDCTDTNYILRQSSFNSQEGNSYRLQESLEQGGEESISPTSPTALAPRVRSHSFYVSHSSKDRSGADRGEGFFKDRLFSLHRANSSQSVSSGAGPKESKPTPLNTLSVQQQLRPSSCIDIYVSASEDVQPTESFLEPVRTVPSLARDSSLHSEIMEDSAAADLSLCSAHLLPDTLPPWDLDPSPPPSAGILERSKSSRFLSATGPLFLDEPPLVKSHSLMFTSRGYYGGMGVQVKAAEYTSITDCIDTRCVSTPYPVPERSDSPGGSFTFDKPQDLGVSHPERDAELSHTESDLEETAEGSADTGKGGQSSSGGTGADLGLGLALGPFCSPISRLERANSCSSSEESHSNIYSQKSFSISERMDKGRGSSRNPFQKARAGARLEGKTDSLSMRKLAKPSAFQSFDSRHNYT</sequence>
<feature type="compositionally biased region" description="Polar residues" evidence="9">
    <location>
        <begin position="1299"/>
        <end position="1309"/>
    </location>
</feature>
<feature type="compositionally biased region" description="Polar residues" evidence="9">
    <location>
        <begin position="1630"/>
        <end position="1639"/>
    </location>
</feature>
<evidence type="ECO:0000259" key="14">
    <source>
        <dbReference type="Pfam" id="PF25508"/>
    </source>
</evidence>
<comment type="subcellular location">
    <subcellularLocation>
        <location evidence="1">Membrane</location>
        <topology evidence="1">Multi-pass membrane protein</topology>
    </subcellularLocation>
</comment>
<evidence type="ECO:0000259" key="13">
    <source>
        <dbReference type="Pfam" id="PF18139"/>
    </source>
</evidence>
<evidence type="ECO:0000256" key="9">
    <source>
        <dbReference type="SAM" id="MobiDB-lite"/>
    </source>
</evidence>
<feature type="region of interest" description="Disordered" evidence="9">
    <location>
        <begin position="1299"/>
        <end position="1325"/>
    </location>
</feature>
<organism evidence="15 16">
    <name type="scientific">Cyprinus carpio</name>
    <name type="common">Common carp</name>
    <dbReference type="NCBI Taxonomy" id="7962"/>
    <lineage>
        <taxon>Eukaryota</taxon>
        <taxon>Metazoa</taxon>
        <taxon>Chordata</taxon>
        <taxon>Craniata</taxon>
        <taxon>Vertebrata</taxon>
        <taxon>Euteleostomi</taxon>
        <taxon>Actinopterygii</taxon>
        <taxon>Neopterygii</taxon>
        <taxon>Teleostei</taxon>
        <taxon>Ostariophysi</taxon>
        <taxon>Cypriniformes</taxon>
        <taxon>Cyprinidae</taxon>
        <taxon>Cyprininae</taxon>
        <taxon>Cyprinus</taxon>
    </lineage>
</organism>
<dbReference type="GO" id="GO:0051262">
    <property type="term" value="P:protein tetramerization"/>
    <property type="evidence" value="ECO:0007669"/>
    <property type="project" value="InterPro"/>
</dbReference>
<evidence type="ECO:0000256" key="3">
    <source>
        <dbReference type="ARBA" id="ARBA00022692"/>
    </source>
</evidence>
<keyword evidence="6 10" id="KW-0472">Membrane</keyword>